<proteinExistence type="predicted"/>
<feature type="region of interest" description="Disordered" evidence="1">
    <location>
        <begin position="230"/>
        <end position="252"/>
    </location>
</feature>
<accession>A0A5D3CX72</accession>
<reference evidence="2 3" key="1">
    <citation type="submission" date="2019-08" db="EMBL/GenBank/DDBJ databases">
        <title>Draft genome sequences of two oriental melons (Cucumis melo L. var makuwa).</title>
        <authorList>
            <person name="Kwon S.-Y."/>
        </authorList>
    </citation>
    <scope>NUCLEOTIDE SEQUENCE [LARGE SCALE GENOMIC DNA]</scope>
    <source>
        <strain evidence="3">cv. Chang Bougi</strain>
        <tissue evidence="2">Leaf</tissue>
    </source>
</reference>
<dbReference type="InterPro" id="IPR004252">
    <property type="entry name" value="Probable_transposase_24"/>
</dbReference>
<dbReference type="EMBL" id="SSTD01008307">
    <property type="protein sequence ID" value="TYK16483.1"/>
    <property type="molecule type" value="Genomic_DNA"/>
</dbReference>
<evidence type="ECO:0000313" key="3">
    <source>
        <dbReference type="Proteomes" id="UP000321947"/>
    </source>
</evidence>
<comment type="caution">
    <text evidence="2">The sequence shown here is derived from an EMBL/GenBank/DDBJ whole genome shotgun (WGS) entry which is preliminary data.</text>
</comment>
<protein>
    <submittedName>
        <fullName evidence="2">Gamma-aminobutyrate transaminase POP2</fullName>
    </submittedName>
</protein>
<name>A0A5D3CX72_CUCMM</name>
<sequence>MSTGTISSFPRNNFLETDVMFLKFAGDLDNLAGGSSSMDENSESSSQPSATLTPKRHTQSRLLELECYVTGNGRIPMMIAPDAEKPISLHVVRFSQAIGVDQAMNTSVEYQMSNTFKEFWGDCHKQFKKYSDPEEARANPPNLLVGRNEDWHFLYDHYMSHAFQEQSRTNKAARYQPYNHSSRSKSFLQRQHELVEQRAESVDRGSCSNKHTFELRRSCRKPQKMRIIKYWKSSPKPTPEGSHPPSRDEICN</sequence>
<organism evidence="2 3">
    <name type="scientific">Cucumis melo var. makuwa</name>
    <name type="common">Oriental melon</name>
    <dbReference type="NCBI Taxonomy" id="1194695"/>
    <lineage>
        <taxon>Eukaryota</taxon>
        <taxon>Viridiplantae</taxon>
        <taxon>Streptophyta</taxon>
        <taxon>Embryophyta</taxon>
        <taxon>Tracheophyta</taxon>
        <taxon>Spermatophyta</taxon>
        <taxon>Magnoliopsida</taxon>
        <taxon>eudicotyledons</taxon>
        <taxon>Gunneridae</taxon>
        <taxon>Pentapetalae</taxon>
        <taxon>rosids</taxon>
        <taxon>fabids</taxon>
        <taxon>Cucurbitales</taxon>
        <taxon>Cucurbitaceae</taxon>
        <taxon>Benincaseae</taxon>
        <taxon>Cucumis</taxon>
    </lineage>
</organism>
<evidence type="ECO:0000256" key="1">
    <source>
        <dbReference type="SAM" id="MobiDB-lite"/>
    </source>
</evidence>
<gene>
    <name evidence="2" type="ORF">E5676_scaffold21G002870</name>
</gene>
<dbReference type="Proteomes" id="UP000321947">
    <property type="component" value="Unassembled WGS sequence"/>
</dbReference>
<dbReference type="AlphaFoldDB" id="A0A5D3CX72"/>
<evidence type="ECO:0000313" key="2">
    <source>
        <dbReference type="EMBL" id="TYK16483.1"/>
    </source>
</evidence>
<dbReference type="Pfam" id="PF03004">
    <property type="entry name" value="Transposase_24"/>
    <property type="match status" value="1"/>
</dbReference>
<feature type="region of interest" description="Disordered" evidence="1">
    <location>
        <begin position="33"/>
        <end position="57"/>
    </location>
</feature>
<feature type="compositionally biased region" description="Low complexity" evidence="1">
    <location>
        <begin position="35"/>
        <end position="49"/>
    </location>
</feature>